<evidence type="ECO:0000259" key="3">
    <source>
        <dbReference type="Pfam" id="PF14643"/>
    </source>
</evidence>
<feature type="region of interest" description="Disordered" evidence="2">
    <location>
        <begin position="1057"/>
        <end position="1088"/>
    </location>
</feature>
<feature type="region of interest" description="Disordered" evidence="2">
    <location>
        <begin position="31"/>
        <end position="55"/>
    </location>
</feature>
<dbReference type="InterPro" id="IPR027914">
    <property type="entry name" value="DUF4456"/>
</dbReference>
<dbReference type="Proteomes" id="UP000515154">
    <property type="component" value="Linkage group LG21"/>
</dbReference>
<dbReference type="Pfam" id="PF14643">
    <property type="entry name" value="DUF4455"/>
    <property type="match status" value="1"/>
</dbReference>
<evidence type="ECO:0000256" key="2">
    <source>
        <dbReference type="SAM" id="MobiDB-lite"/>
    </source>
</evidence>
<keyword evidence="1" id="KW-0175">Coiled coil</keyword>
<reference evidence="6" key="1">
    <citation type="submission" date="2025-08" db="UniProtKB">
        <authorList>
            <consortium name="RefSeq"/>
        </authorList>
    </citation>
    <scope>IDENTIFICATION</scope>
</reference>
<dbReference type="KEGG" id="osn:115222767"/>
<sequence>MSQTERISIVPSGKVYGQLFEAQALLNRKLKDEESHREDSKLLSCSGPSKLPPTHKLSENIQKEEEIPKKFLCYPETRPINYALNAEVGEVNALPELVVDKHSSDVAKRIKDKRLKLHEASLEDMYQDLGVINSNIEVMLENCCKHFSEKVTNIDKITESLLDIDATDKNLLKYTYEELNKLQADIQNHTECKLKYIQYLDNQFHEIENSRVSQIQTVLSNYKTSFQEIAYLTTPEVYRLMESEVQIINQTLLNNKQSYTDIYTQLLLVNIEQDRKHHLNWKSIMTLWRNKNVQEILERFRRYMLTTASTKPKEVQILLDEINTKFSNVLNEYKEHLQFLRSFLPPKCTKAFVAEWFGRINEVTEKLKKEKREFLINMKAEYEKCNLLCLEKMQEEEEALVETYACTEEKASELSTRYMLPLIQLQQKNFECSLSTWDDDITKEVMCTSKKVDKVYAYISAIADIWLNHTQELDVQEQKLNQMLTDNRERHNIDTLAEEARLDTVLDALRQGADATVLENNLASAIATLNRLKASYQFFHAKQISMTTLYIPLVKEKLYLYERDLCKFFKLRRYGKQPFSQADPNDDCICTDPAESGSTSTESSRKSSSKMVISPSQQPLKLSAQTEKPGSHLDLLAPKTLSPDALLVTKQSTQYCYEATSMESVSFIDEQDLVTKQVHIPGEYISDLKTNICMNMLNHLDLWLVDAVKKAKQALEVKIEELDSELSLRIHLHQPRAKRIEEDIHDVRKDELVNHSKRITEHCQGVEDAFTDMKMKLNQIKESQDALMADFESQIEAMEPAFLNVSKSEKLVSLRNNLTSKINKLMANIRKILREYRSDFDQDLQKVKDANATLMKSFRPFSERGNFCPEEIQQYQKVIDKFGTKVDQFEGRILFEMEGMESARYDQANKITLQFEERFKNHVFDLQFIELIARWFTNTQVKIKSDVAKCNNQGKSICNMLEKLEKKIDYLTEPHPDKLKCSPSELTADLANALSLFCSRAINLIGPRSNKESSAFKSGFLNVPSEVPTTSKPGKSWTDDASVFVAKNILRSNKLVSGSEGSMNAREKSDGTATDAVGSATNFPADPKMKLTTKKSLTQLRKPQTLYTGQDMDSKAVFEQMYRLGKIKKILLSHKIRQKLFSGELEVKESEEGELELVYDFLGTIRQYLQVTFDNVLIIADDYYRVKGVRPVTRPQVIQDNVDSCAVLMKKKLKSYYTQATEFTTRCQTEFSKQIQQLERIASRIPGIVMNEQLKDHTNSIELMLKDRRKVLEAKLEEFQAKQASNREQLQPDLGHPQMKEKLNKLSESEHEQHEALMAFMQSHFTELKAEVIKASGPFLKELCTTSESLLQLYDTLFKDPSQRREKMRINPADVYALVKNVPIHERATWPGLPLKDFYTQLSLESPFSKAVSISVTTSRCMFPHHATVKARNQTFQMYKEFFKNTLQNTEREEKDALEREMKRLANWQASVKNIQNLYN</sequence>
<organism evidence="5 6">
    <name type="scientific">Octopus sinensis</name>
    <name type="common">East Asian common octopus</name>
    <dbReference type="NCBI Taxonomy" id="2607531"/>
    <lineage>
        <taxon>Eukaryota</taxon>
        <taxon>Metazoa</taxon>
        <taxon>Spiralia</taxon>
        <taxon>Lophotrochozoa</taxon>
        <taxon>Mollusca</taxon>
        <taxon>Cephalopoda</taxon>
        <taxon>Coleoidea</taxon>
        <taxon>Octopodiformes</taxon>
        <taxon>Octopoda</taxon>
        <taxon>Incirrata</taxon>
        <taxon>Octopodidae</taxon>
        <taxon>Octopus</taxon>
    </lineage>
</organism>
<dbReference type="PANTHER" id="PTHR21444:SF14">
    <property type="entry name" value="COILED-COIL DOMAIN-CONTAINING PROTEIN 180"/>
    <property type="match status" value="1"/>
</dbReference>
<evidence type="ECO:0000313" key="6">
    <source>
        <dbReference type="RefSeq" id="XP_029648926.2"/>
    </source>
</evidence>
<dbReference type="PANTHER" id="PTHR21444">
    <property type="entry name" value="COILED-COIL DOMAIN-CONTAINING PROTEIN 180"/>
    <property type="match status" value="1"/>
</dbReference>
<proteinExistence type="predicted"/>
<gene>
    <name evidence="6" type="primary">LOC115222767</name>
</gene>
<feature type="coiled-coil region" evidence="1">
    <location>
        <begin position="1262"/>
        <end position="1289"/>
    </location>
</feature>
<feature type="coiled-coil region" evidence="1">
    <location>
        <begin position="353"/>
        <end position="410"/>
    </location>
</feature>
<protein>
    <submittedName>
        <fullName evidence="6">Coiled-coil domain-containing protein 180-like</fullName>
    </submittedName>
</protein>
<evidence type="ECO:0000256" key="1">
    <source>
        <dbReference type="SAM" id="Coils"/>
    </source>
</evidence>
<feature type="region of interest" description="Disordered" evidence="2">
    <location>
        <begin position="593"/>
        <end position="624"/>
    </location>
</feature>
<keyword evidence="5" id="KW-1185">Reference proteome</keyword>
<dbReference type="Pfam" id="PF14644">
    <property type="entry name" value="DUF4456"/>
    <property type="match status" value="1"/>
</dbReference>
<feature type="coiled-coil region" evidence="1">
    <location>
        <begin position="1440"/>
        <end position="1478"/>
    </location>
</feature>
<feature type="compositionally biased region" description="Basic and acidic residues" evidence="2">
    <location>
        <begin position="31"/>
        <end position="41"/>
    </location>
</feature>
<feature type="domain" description="DUF4456" evidence="4">
    <location>
        <begin position="1179"/>
        <end position="1357"/>
    </location>
</feature>
<dbReference type="InterPro" id="IPR028089">
    <property type="entry name" value="DUF4455"/>
</dbReference>
<evidence type="ECO:0000313" key="5">
    <source>
        <dbReference type="Proteomes" id="UP000515154"/>
    </source>
</evidence>
<name>A0A6P7TIB0_9MOLL</name>
<feature type="domain" description="DUF4455" evidence="3">
    <location>
        <begin position="112"/>
        <end position="577"/>
    </location>
</feature>
<accession>A0A6P7TIB0</accession>
<evidence type="ECO:0000259" key="4">
    <source>
        <dbReference type="Pfam" id="PF14644"/>
    </source>
</evidence>
<dbReference type="RefSeq" id="XP_029648926.2">
    <property type="nucleotide sequence ID" value="XM_029793066.2"/>
</dbReference>